<dbReference type="EMBL" id="LAZR01021687">
    <property type="protein sequence ID" value="KKL84476.1"/>
    <property type="molecule type" value="Genomic_DNA"/>
</dbReference>
<gene>
    <name evidence="4" type="ORF">LCGC14_1964360</name>
</gene>
<feature type="coiled-coil region" evidence="1">
    <location>
        <begin position="98"/>
        <end position="125"/>
    </location>
</feature>
<name>A0A0F9G220_9ZZZZ</name>
<evidence type="ECO:0008006" key="5">
    <source>
        <dbReference type="Google" id="ProtNLM"/>
    </source>
</evidence>
<accession>A0A0F9G220</accession>
<keyword evidence="3" id="KW-0472">Membrane</keyword>
<organism evidence="4">
    <name type="scientific">marine sediment metagenome</name>
    <dbReference type="NCBI Taxonomy" id="412755"/>
    <lineage>
        <taxon>unclassified sequences</taxon>
        <taxon>metagenomes</taxon>
        <taxon>ecological metagenomes</taxon>
    </lineage>
</organism>
<evidence type="ECO:0000256" key="3">
    <source>
        <dbReference type="SAM" id="Phobius"/>
    </source>
</evidence>
<evidence type="ECO:0000256" key="2">
    <source>
        <dbReference type="SAM" id="MobiDB-lite"/>
    </source>
</evidence>
<keyword evidence="3" id="KW-0812">Transmembrane</keyword>
<evidence type="ECO:0000313" key="4">
    <source>
        <dbReference type="EMBL" id="KKL84476.1"/>
    </source>
</evidence>
<proteinExistence type="predicted"/>
<keyword evidence="1" id="KW-0175">Coiled coil</keyword>
<sequence length="211" mass="23525">MKKIAKKTLSERTQGEFNNRVDEWYLSESVRKFIEKELAGVYESYADEIYKVAADEINSQLEANEAFRLEVQNYIKNSTTRYIMSSRGQMKSVVRKAIEKELDTIEAVELRLARWEEKRPEKESRREIIAGAAGLASFVYFAGGFRTVWVTVGKNCPYCDSLDGATIESGGTFLAAGTEFQPEGAERPLTTRGGISHPPAHGSCDCSTSSA</sequence>
<dbReference type="AlphaFoldDB" id="A0A0F9G220"/>
<protein>
    <recommendedName>
        <fullName evidence="5">Phage head morphogenesis domain-containing protein</fullName>
    </recommendedName>
</protein>
<evidence type="ECO:0000256" key="1">
    <source>
        <dbReference type="SAM" id="Coils"/>
    </source>
</evidence>
<keyword evidence="3" id="KW-1133">Transmembrane helix</keyword>
<reference evidence="4" key="1">
    <citation type="journal article" date="2015" name="Nature">
        <title>Complex archaea that bridge the gap between prokaryotes and eukaryotes.</title>
        <authorList>
            <person name="Spang A."/>
            <person name="Saw J.H."/>
            <person name="Jorgensen S.L."/>
            <person name="Zaremba-Niedzwiedzka K."/>
            <person name="Martijn J."/>
            <person name="Lind A.E."/>
            <person name="van Eijk R."/>
            <person name="Schleper C."/>
            <person name="Guy L."/>
            <person name="Ettema T.J."/>
        </authorList>
    </citation>
    <scope>NUCLEOTIDE SEQUENCE</scope>
</reference>
<comment type="caution">
    <text evidence="4">The sequence shown here is derived from an EMBL/GenBank/DDBJ whole genome shotgun (WGS) entry which is preliminary data.</text>
</comment>
<feature type="transmembrane region" description="Helical" evidence="3">
    <location>
        <begin position="128"/>
        <end position="149"/>
    </location>
</feature>
<feature type="region of interest" description="Disordered" evidence="2">
    <location>
        <begin position="182"/>
        <end position="211"/>
    </location>
</feature>